<evidence type="ECO:0000313" key="4">
    <source>
        <dbReference type="EMBL" id="WPX08834.1"/>
    </source>
</evidence>
<feature type="domain" description="ParB-like N-terminal" evidence="3">
    <location>
        <begin position="22"/>
        <end position="111"/>
    </location>
</feature>
<dbReference type="SUPFAM" id="SSF110849">
    <property type="entry name" value="ParB/Sulfiredoxin"/>
    <property type="match status" value="1"/>
</dbReference>
<protein>
    <submittedName>
        <fullName evidence="4">ParB/RepB/Spo0J family partition protein</fullName>
    </submittedName>
</protein>
<dbReference type="SMART" id="SM00470">
    <property type="entry name" value="ParB"/>
    <property type="match status" value="1"/>
</dbReference>
<comment type="similarity">
    <text evidence="1">Belongs to the ParB family.</text>
</comment>
<dbReference type="Gene3D" id="3.90.1530.30">
    <property type="match status" value="1"/>
</dbReference>
<dbReference type="PANTHER" id="PTHR33375">
    <property type="entry name" value="CHROMOSOME-PARTITIONING PROTEIN PARB-RELATED"/>
    <property type="match status" value="1"/>
</dbReference>
<dbReference type="InterPro" id="IPR050336">
    <property type="entry name" value="Chromosome_partition/occlusion"/>
</dbReference>
<dbReference type="Gene3D" id="1.10.10.2830">
    <property type="match status" value="1"/>
</dbReference>
<evidence type="ECO:0000313" key="5">
    <source>
        <dbReference type="Proteomes" id="UP001322744"/>
    </source>
</evidence>
<dbReference type="InterPro" id="IPR036086">
    <property type="entry name" value="ParB/Sulfiredoxin_sf"/>
</dbReference>
<keyword evidence="2" id="KW-0159">Chromosome partition</keyword>
<dbReference type="NCBIfam" id="TIGR00180">
    <property type="entry name" value="parB_part"/>
    <property type="match status" value="1"/>
</dbReference>
<dbReference type="CDD" id="cd16393">
    <property type="entry name" value="SPO0J_N"/>
    <property type="match status" value="1"/>
</dbReference>
<keyword evidence="5" id="KW-1185">Reference proteome</keyword>
<dbReference type="Pfam" id="PF17762">
    <property type="entry name" value="HTH_ParB"/>
    <property type="match status" value="1"/>
</dbReference>
<dbReference type="InterPro" id="IPR004437">
    <property type="entry name" value="ParB/RepB/Spo0J"/>
</dbReference>
<dbReference type="Pfam" id="PF02195">
    <property type="entry name" value="ParB_N"/>
    <property type="match status" value="1"/>
</dbReference>
<dbReference type="InterPro" id="IPR041468">
    <property type="entry name" value="HTH_ParB/Spo0J"/>
</dbReference>
<sequence>MFSLLIQKTSKVDIVKELYFIEDIPVEKVLPNPYQPRSNFDERLIEELAESIKNYGLLQPIIVRKKGEFYYLIAGERRLRACKHLGYDKIKAIVINVTDLETAILALIENIQRQDLDFFEEAQGYKQLADEFGLTQVEIAKRVGKTQSAIANKIRLLQLPAEIRWMIREHGLSERHARALLKLESQEDMKYILSRVVEGGLTVSQTERLIIDFQSGKKSAKTSRVIKVSMNDCRVVYNTIKKALKIFQKTDINYDIKEYKTDAYYEIIVRINKKSPQTSS</sequence>
<reference evidence="4 5" key="1">
    <citation type="submission" date="2023-12" db="EMBL/GenBank/DDBJ databases">
        <authorList>
            <person name="Manesh M.J.H."/>
            <person name="Bing R.G."/>
            <person name="Willard D.J."/>
            <person name="Kelly R.M."/>
        </authorList>
    </citation>
    <scope>NUCLEOTIDE SEQUENCE [LARGE SCALE GENOMIC DNA]</scope>
    <source>
        <strain evidence="4 5">DSM 8977</strain>
    </source>
</reference>
<evidence type="ECO:0000256" key="2">
    <source>
        <dbReference type="ARBA" id="ARBA00022829"/>
    </source>
</evidence>
<dbReference type="EMBL" id="CP139957">
    <property type="protein sequence ID" value="WPX08834.1"/>
    <property type="molecule type" value="Genomic_DNA"/>
</dbReference>
<dbReference type="Proteomes" id="UP001322744">
    <property type="component" value="Chromosome"/>
</dbReference>
<accession>A0ABZ0U2Z9</accession>
<dbReference type="SUPFAM" id="SSF109709">
    <property type="entry name" value="KorB DNA-binding domain-like"/>
    <property type="match status" value="1"/>
</dbReference>
<evidence type="ECO:0000256" key="1">
    <source>
        <dbReference type="ARBA" id="ARBA00006295"/>
    </source>
</evidence>
<dbReference type="PANTHER" id="PTHR33375:SF1">
    <property type="entry name" value="CHROMOSOME-PARTITIONING PROTEIN PARB-RELATED"/>
    <property type="match status" value="1"/>
</dbReference>
<dbReference type="RefSeq" id="WP_045173391.1">
    <property type="nucleotide sequence ID" value="NZ_CP139957.1"/>
</dbReference>
<dbReference type="InterPro" id="IPR003115">
    <property type="entry name" value="ParB_N"/>
</dbReference>
<gene>
    <name evidence="4" type="ORF">SOJ16_002749</name>
</gene>
<organism evidence="4 5">
    <name type="scientific">Anaerocellum danielii</name>
    <dbReference type="NCBI Taxonomy" id="1387557"/>
    <lineage>
        <taxon>Bacteria</taxon>
        <taxon>Bacillati</taxon>
        <taxon>Bacillota</taxon>
        <taxon>Bacillota incertae sedis</taxon>
        <taxon>Caldicellulosiruptorales</taxon>
        <taxon>Caldicellulosiruptoraceae</taxon>
        <taxon>Anaerocellum</taxon>
    </lineage>
</organism>
<proteinExistence type="inferred from homology"/>
<evidence type="ECO:0000259" key="3">
    <source>
        <dbReference type="SMART" id="SM00470"/>
    </source>
</evidence>
<name>A0ABZ0U2Z9_9FIRM</name>